<dbReference type="Pfam" id="PF02330">
    <property type="entry name" value="MAM33"/>
    <property type="match status" value="1"/>
</dbReference>
<gene>
    <name evidence="2" type="ORF">Cfor_06038</name>
</gene>
<sequence length="279" mass="30818">MNAMMKAALRFSSFKNISNPLKQALLPGNTVAGTTKQQFTRTLWHMCSTKSEDSKVSNVKIKTPTALCSCGCGSQRSQHTKSEQELVQFLSEEIAAECKAQKIKSVPSKIDGFDVKLDGAEVTLTKKAGNETIVVNFNVNHTVDTDADAEPELNPNMDKPDFAELKSKPSFDIDLQLGDQTLSFSCSFLPSDSVQQSDDYNDIFGIDEVTIFNGEWSDKTYAVAGDVLDGCLYDLLMNLLEERGISNEFVEKLSDFSTAYEHSLYIALLENTKKFVSGK</sequence>
<reference evidence="3" key="1">
    <citation type="submission" date="2020-01" db="EMBL/GenBank/DDBJ databases">
        <title>Draft genome sequence of the Termite Coptotermes fromosanus.</title>
        <authorList>
            <person name="Itakura S."/>
            <person name="Yosikawa Y."/>
            <person name="Umezawa K."/>
        </authorList>
    </citation>
    <scope>NUCLEOTIDE SEQUENCE [LARGE SCALE GENOMIC DNA]</scope>
</reference>
<dbReference type="FunCoup" id="A0A6L2Q9V0">
    <property type="interactions" value="1272"/>
</dbReference>
<dbReference type="Proteomes" id="UP000502823">
    <property type="component" value="Unassembled WGS sequence"/>
</dbReference>
<accession>A0A6L2Q9V0</accession>
<dbReference type="PANTHER" id="PTHR10826:SF1">
    <property type="entry name" value="COMPLEMENT COMPONENT 1 Q SUBCOMPONENT-BINDING PROTEIN, MITOCHONDRIAL"/>
    <property type="match status" value="1"/>
</dbReference>
<proteinExistence type="inferred from homology"/>
<dbReference type="InterPro" id="IPR036561">
    <property type="entry name" value="MAM33_sf"/>
</dbReference>
<comment type="caution">
    <text evidence="2">The sequence shown here is derived from an EMBL/GenBank/DDBJ whole genome shotgun (WGS) entry which is preliminary data.</text>
</comment>
<organism evidence="2 3">
    <name type="scientific">Coptotermes formosanus</name>
    <name type="common">Formosan subterranean termite</name>
    <dbReference type="NCBI Taxonomy" id="36987"/>
    <lineage>
        <taxon>Eukaryota</taxon>
        <taxon>Metazoa</taxon>
        <taxon>Ecdysozoa</taxon>
        <taxon>Arthropoda</taxon>
        <taxon>Hexapoda</taxon>
        <taxon>Insecta</taxon>
        <taxon>Pterygota</taxon>
        <taxon>Neoptera</taxon>
        <taxon>Polyneoptera</taxon>
        <taxon>Dictyoptera</taxon>
        <taxon>Blattodea</taxon>
        <taxon>Blattoidea</taxon>
        <taxon>Termitoidae</taxon>
        <taxon>Rhinotermitidae</taxon>
        <taxon>Coptotermes</taxon>
    </lineage>
</organism>
<keyword evidence="3" id="KW-1185">Reference proteome</keyword>
<dbReference type="GO" id="GO:0042256">
    <property type="term" value="P:cytosolic ribosome assembly"/>
    <property type="evidence" value="ECO:0007669"/>
    <property type="project" value="TreeGrafter"/>
</dbReference>
<dbReference type="EMBL" id="BLKM01002586">
    <property type="protein sequence ID" value="GFG40760.1"/>
    <property type="molecule type" value="Genomic_DNA"/>
</dbReference>
<evidence type="ECO:0000313" key="2">
    <source>
        <dbReference type="EMBL" id="GFG40760.1"/>
    </source>
</evidence>
<dbReference type="SUPFAM" id="SSF54529">
    <property type="entry name" value="Mitochondrial glycoprotein MAM33-like"/>
    <property type="match status" value="1"/>
</dbReference>
<dbReference type="AlphaFoldDB" id="A0A6L2Q9V0"/>
<evidence type="ECO:0008006" key="4">
    <source>
        <dbReference type="Google" id="ProtNLM"/>
    </source>
</evidence>
<dbReference type="Gene3D" id="3.10.280.10">
    <property type="entry name" value="Mitochondrial glycoprotein"/>
    <property type="match status" value="1"/>
</dbReference>
<protein>
    <recommendedName>
        <fullName evidence="4">Complement component 1 Q subcomponent-binding protein, mitochondrial</fullName>
    </recommendedName>
</protein>
<evidence type="ECO:0000256" key="1">
    <source>
        <dbReference type="ARBA" id="ARBA00005457"/>
    </source>
</evidence>
<dbReference type="PANTHER" id="PTHR10826">
    <property type="entry name" value="COMPLEMENT COMPONENT 1"/>
    <property type="match status" value="1"/>
</dbReference>
<evidence type="ECO:0000313" key="3">
    <source>
        <dbReference type="Proteomes" id="UP000502823"/>
    </source>
</evidence>
<name>A0A6L2Q9V0_COPFO</name>
<dbReference type="FunFam" id="3.10.280.10:FF:000005">
    <property type="entry name" value="Glycoprotein gC1qBP, putative"/>
    <property type="match status" value="1"/>
</dbReference>
<dbReference type="InParanoid" id="A0A6L2Q9V0"/>
<dbReference type="OrthoDB" id="278212at2759"/>
<dbReference type="InterPro" id="IPR003428">
    <property type="entry name" value="MAM33"/>
</dbReference>
<comment type="similarity">
    <text evidence="1">Belongs to the MAM33 family.</text>
</comment>
<dbReference type="GO" id="GO:0005759">
    <property type="term" value="C:mitochondrial matrix"/>
    <property type="evidence" value="ECO:0007669"/>
    <property type="project" value="InterPro"/>
</dbReference>